<name>A0A0T5Z8V7_9GAMM</name>
<evidence type="ECO:0000313" key="1">
    <source>
        <dbReference type="EMBL" id="KRT59280.1"/>
    </source>
</evidence>
<sequence>TATKETRDNGAQQRGQYYDEVYIFHGCLFSTLSPVERFPERPLQPICRNLLCTLPF</sequence>
<reference evidence="1 2" key="1">
    <citation type="submission" date="2015-11" db="EMBL/GenBank/DDBJ databases">
        <title>The genome of Candidatus Endoriftia persephone in Ridgeia piscesae and population structure of the North Eastern Pacific vestimentiferan symbionts.</title>
        <authorList>
            <person name="Perez M."/>
            <person name="Juniper K.S."/>
        </authorList>
    </citation>
    <scope>NUCLEOTIDE SEQUENCE [LARGE SCALE GENOMIC DNA]</scope>
    <source>
        <strain evidence="1">Ind10</strain>
    </source>
</reference>
<evidence type="ECO:0000313" key="2">
    <source>
        <dbReference type="Proteomes" id="UP000051276"/>
    </source>
</evidence>
<gene>
    <name evidence="1" type="ORF">Ga0076813_15072</name>
</gene>
<dbReference type="Proteomes" id="UP000051276">
    <property type="component" value="Unassembled WGS sequence"/>
</dbReference>
<proteinExistence type="predicted"/>
<dbReference type="AlphaFoldDB" id="A0A0T5Z8V7"/>
<dbReference type="EMBL" id="LMXI01000187">
    <property type="protein sequence ID" value="KRT59280.1"/>
    <property type="molecule type" value="Genomic_DNA"/>
</dbReference>
<protein>
    <submittedName>
        <fullName evidence="1">Uncharacterized protein</fullName>
    </submittedName>
</protein>
<feature type="non-terminal residue" evidence="1">
    <location>
        <position position="1"/>
    </location>
</feature>
<organism evidence="1 2">
    <name type="scientific">endosymbiont of Ridgeia piscesae</name>
    <dbReference type="NCBI Taxonomy" id="54398"/>
    <lineage>
        <taxon>Bacteria</taxon>
        <taxon>Pseudomonadati</taxon>
        <taxon>Pseudomonadota</taxon>
        <taxon>Gammaproteobacteria</taxon>
        <taxon>sulfur-oxidizing symbionts</taxon>
    </lineage>
</organism>
<comment type="caution">
    <text evidence="1">The sequence shown here is derived from an EMBL/GenBank/DDBJ whole genome shotgun (WGS) entry which is preliminary data.</text>
</comment>
<accession>A0A0T5Z8V7</accession>